<organism evidence="1">
    <name type="scientific">termite gut metagenome</name>
    <dbReference type="NCBI Taxonomy" id="433724"/>
    <lineage>
        <taxon>unclassified sequences</taxon>
        <taxon>metagenomes</taxon>
        <taxon>organismal metagenomes</taxon>
    </lineage>
</organism>
<protein>
    <submittedName>
        <fullName evidence="1">Uncharacterized protein</fullName>
    </submittedName>
</protein>
<reference evidence="1" key="1">
    <citation type="submission" date="2019-03" db="EMBL/GenBank/DDBJ databases">
        <title>Single cell metagenomics reveals metabolic interactions within the superorganism composed of flagellate Streblomastix strix and complex community of Bacteroidetes bacteria on its surface.</title>
        <authorList>
            <person name="Treitli S.C."/>
            <person name="Kolisko M."/>
            <person name="Husnik F."/>
            <person name="Keeling P."/>
            <person name="Hampl V."/>
        </authorList>
    </citation>
    <scope>NUCLEOTIDE SEQUENCE</scope>
    <source>
        <strain evidence="1">STM</strain>
    </source>
</reference>
<proteinExistence type="predicted"/>
<accession>A0A5J4QH94</accession>
<dbReference type="AlphaFoldDB" id="A0A5J4QH94"/>
<name>A0A5J4QH94_9ZZZZ</name>
<evidence type="ECO:0000313" key="1">
    <source>
        <dbReference type="EMBL" id="KAA6319963.1"/>
    </source>
</evidence>
<sequence>MNPTINCYLKLEHILNKEKKTARYDCTAFAGYYPPLETLKNKKGQLFFYLMRSRNDKSTTPEHYLQASKDSMNLTGLFHYWDEDKLSGFCSGYPSTKELFDNKKKTPNPFYENRNDAFLFIIHWDKDKQEPMPTPTAIEMIVLQDTKVLIDAYRKQLILGGFDEELNMLRGQAKPIFKY</sequence>
<comment type="caution">
    <text evidence="1">The sequence shown here is derived from an EMBL/GenBank/DDBJ whole genome shotgun (WGS) entry which is preliminary data.</text>
</comment>
<dbReference type="EMBL" id="SNRY01003724">
    <property type="protein sequence ID" value="KAA6319963.1"/>
    <property type="molecule type" value="Genomic_DNA"/>
</dbReference>
<gene>
    <name evidence="1" type="ORF">EZS27_030206</name>
</gene>